<dbReference type="Proteomes" id="UP000003113">
    <property type="component" value="Unassembled WGS sequence"/>
</dbReference>
<keyword evidence="2" id="KW-0812">Transmembrane</keyword>
<dbReference type="OrthoDB" id="4929513at2"/>
<dbReference type="InterPro" id="IPR035948">
    <property type="entry name" value="YwqG-like_sf"/>
</dbReference>
<accession>H0FEZ9</accession>
<dbReference type="eggNOG" id="COG3878">
    <property type="taxonomic scope" value="Bacteria"/>
</dbReference>
<dbReference type="InterPro" id="IPR015315">
    <property type="entry name" value="DUF1963"/>
</dbReference>
<keyword evidence="4" id="KW-1185">Reference proteome</keyword>
<reference evidence="3 4" key="1">
    <citation type="journal article" date="2012" name="J. Bacteriol.">
        <title>Genome sequence of the highly efficient arsenite-oxidizing bacterium Achromobacter arsenitoxydans SY8.</title>
        <authorList>
            <person name="Li X."/>
            <person name="Hu Y."/>
            <person name="Gong J."/>
            <person name="Lin Y."/>
            <person name="Johnstone L."/>
            <person name="Rensing C."/>
            <person name="Wang G."/>
        </authorList>
    </citation>
    <scope>NUCLEOTIDE SEQUENCE [LARGE SCALE GENOMIC DNA]</scope>
    <source>
        <strain evidence="3 4">SY8</strain>
    </source>
</reference>
<feature type="transmembrane region" description="Helical" evidence="2">
    <location>
        <begin position="6"/>
        <end position="27"/>
    </location>
</feature>
<dbReference type="Pfam" id="PF09234">
    <property type="entry name" value="DUF1963"/>
    <property type="match status" value="2"/>
</dbReference>
<keyword evidence="2" id="KW-0472">Membrane</keyword>
<evidence type="ECO:0000256" key="2">
    <source>
        <dbReference type="SAM" id="Phobius"/>
    </source>
</evidence>
<dbReference type="Gene3D" id="2.30.320.10">
    <property type="entry name" value="YwqG-like"/>
    <property type="match status" value="2"/>
</dbReference>
<sequence>MNSFWGLTGYLPLIFYGLLAYSLLRVLPKWFKKKRQGEVEGGRTGGPASSTPRGVPPAQPPATVSESVSVVLRRQVPPGAAESARSWLGGIPRMPDGVEWPRSISSEDPHQGERPLHFLAQICCSDLPRELWGGLGPREGWLLVFIDPNQGCPDGSDAFRIMHLPQLGPEREAPQDLGPVHDGIYAGGSYDWLPREAVPAVWRRWPVDIVSFPNVLHRNERHSFVTPEDFAKTLYDGAPVFPYQDLEAVPPYTFGQALRAVRALATSMRTEPRGKRGNQDAHEVLGAESSLDQLRESLTIQLATAVEWAESDYRTLTVDQLKRTLALVESCDTVKRLQQRLEHDLEQRKRWRLSVAEDCDEVAAQLAERPPEMPFSRHDWDQLQSRFAGKEFHSFELFITRDGEARQLNLHERSDQTNLAIPKGTTEEALADWLNPETRSRVPADRLANLEAAARSLWSNRPHRMGGYHDGVQSDAIEGPQNELLLLQIASDNGMDWCWGDVGAYYFWIRPQQLEAGDFSGVEMRLESH</sequence>
<keyword evidence="2" id="KW-1133">Transmembrane helix</keyword>
<evidence type="ECO:0008006" key="5">
    <source>
        <dbReference type="Google" id="ProtNLM"/>
    </source>
</evidence>
<evidence type="ECO:0000313" key="3">
    <source>
        <dbReference type="EMBL" id="EHK63107.1"/>
    </source>
</evidence>
<dbReference type="PANTHER" id="PTHR36436">
    <property type="entry name" value="SLL5081 PROTEIN"/>
    <property type="match status" value="1"/>
</dbReference>
<dbReference type="AlphaFoldDB" id="H0FEZ9"/>
<organism evidence="3 4">
    <name type="scientific">Achromobacter arsenitoxydans SY8</name>
    <dbReference type="NCBI Taxonomy" id="477184"/>
    <lineage>
        <taxon>Bacteria</taxon>
        <taxon>Pseudomonadati</taxon>
        <taxon>Pseudomonadota</taxon>
        <taxon>Betaproteobacteria</taxon>
        <taxon>Burkholderiales</taxon>
        <taxon>Alcaligenaceae</taxon>
        <taxon>Achromobacter</taxon>
    </lineage>
</organism>
<dbReference type="STRING" id="477184.KYC_26817"/>
<proteinExistence type="predicted"/>
<evidence type="ECO:0000256" key="1">
    <source>
        <dbReference type="SAM" id="MobiDB-lite"/>
    </source>
</evidence>
<feature type="region of interest" description="Disordered" evidence="1">
    <location>
        <begin position="36"/>
        <end position="64"/>
    </location>
</feature>
<name>H0FEZ9_9BURK</name>
<dbReference type="EMBL" id="AGUF01000087">
    <property type="protein sequence ID" value="EHK63107.1"/>
    <property type="molecule type" value="Genomic_DNA"/>
</dbReference>
<gene>
    <name evidence="3" type="ORF">KYC_26817</name>
</gene>
<dbReference type="SUPFAM" id="SSF103032">
    <property type="entry name" value="Hypothetical protein YwqG"/>
    <property type="match status" value="2"/>
</dbReference>
<dbReference type="RefSeq" id="WP_008168301.1">
    <property type="nucleotide sequence ID" value="NZ_AGUF01000087.1"/>
</dbReference>
<comment type="caution">
    <text evidence="3">The sequence shown here is derived from an EMBL/GenBank/DDBJ whole genome shotgun (WGS) entry which is preliminary data.</text>
</comment>
<evidence type="ECO:0000313" key="4">
    <source>
        <dbReference type="Proteomes" id="UP000003113"/>
    </source>
</evidence>
<dbReference type="PATRIC" id="fig|477184.5.peg.5261"/>
<dbReference type="PANTHER" id="PTHR36436:SF6">
    <property type="entry name" value="SLL5081 PROTEIN"/>
    <property type="match status" value="1"/>
</dbReference>
<protein>
    <recommendedName>
        <fullName evidence="5">DUF1963 domain-containing protein</fullName>
    </recommendedName>
</protein>